<dbReference type="GO" id="GO:0000719">
    <property type="term" value="P:photoreactive repair"/>
    <property type="evidence" value="ECO:0007669"/>
    <property type="project" value="UniProtKB-ARBA"/>
</dbReference>
<dbReference type="PROSITE" id="PS00691">
    <property type="entry name" value="DNA_PHOTOLYASES_1_2"/>
    <property type="match status" value="1"/>
</dbReference>
<comment type="similarity">
    <text evidence="14">Belongs to the DNA photolyase family.</text>
</comment>
<feature type="site" description="Electron transfer via tryptophanyl radical" evidence="13">
    <location>
        <position position="313"/>
    </location>
</feature>
<dbReference type="PANTHER" id="PTHR11455">
    <property type="entry name" value="CRYPTOCHROME"/>
    <property type="match status" value="1"/>
</dbReference>
<keyword evidence="6 12" id="KW-0274">FAD</keyword>
<keyword evidence="16" id="KW-0456">Lyase</keyword>
<keyword evidence="17" id="KW-1185">Reference proteome</keyword>
<dbReference type="PATRIC" id="fig|1698449.3.peg.233"/>
<dbReference type="InterPro" id="IPR002081">
    <property type="entry name" value="Cryptochrome/DNA_photolyase_1"/>
</dbReference>
<feature type="binding site" evidence="12">
    <location>
        <position position="227"/>
    </location>
    <ligand>
        <name>FAD</name>
        <dbReference type="ChEBI" id="CHEBI:57692"/>
    </ligand>
</feature>
<dbReference type="STRING" id="1697053.AKN87_03265"/>
<dbReference type="SUPFAM" id="SSF52425">
    <property type="entry name" value="Cryptochrome/photolyase, N-terminal domain"/>
    <property type="match status" value="1"/>
</dbReference>
<gene>
    <name evidence="16" type="ORF">AKN88_01145</name>
</gene>
<dbReference type="Pfam" id="PF03441">
    <property type="entry name" value="FAD_binding_7"/>
    <property type="match status" value="1"/>
</dbReference>
<dbReference type="GO" id="GO:0003904">
    <property type="term" value="F:deoxyribodipyrimidine photo-lyase activity"/>
    <property type="evidence" value="ECO:0007669"/>
    <property type="project" value="UniProtKB-EC"/>
</dbReference>
<dbReference type="PROSITE" id="PS00394">
    <property type="entry name" value="DNA_PHOTOLYASES_1_1"/>
    <property type="match status" value="1"/>
</dbReference>
<evidence type="ECO:0000256" key="1">
    <source>
        <dbReference type="ARBA" id="ARBA00001932"/>
    </source>
</evidence>
<evidence type="ECO:0000256" key="2">
    <source>
        <dbReference type="ARBA" id="ARBA00005862"/>
    </source>
</evidence>
<dbReference type="InterPro" id="IPR036155">
    <property type="entry name" value="Crypto/Photolyase_N_sf"/>
</dbReference>
<dbReference type="Proteomes" id="UP000063953">
    <property type="component" value="Chromosome"/>
</dbReference>
<organism evidence="16 17">
    <name type="scientific">Thiopseudomonas alkaliphila</name>
    <dbReference type="NCBI Taxonomy" id="1697053"/>
    <lineage>
        <taxon>Bacteria</taxon>
        <taxon>Pseudomonadati</taxon>
        <taxon>Pseudomonadota</taxon>
        <taxon>Gammaproteobacteria</taxon>
        <taxon>Pseudomonadales</taxon>
        <taxon>Pseudomonadaceae</taxon>
        <taxon>Thiopseudomonas</taxon>
    </lineage>
</organism>
<evidence type="ECO:0000256" key="6">
    <source>
        <dbReference type="ARBA" id="ARBA00022827"/>
    </source>
</evidence>
<evidence type="ECO:0000256" key="4">
    <source>
        <dbReference type="ARBA" id="ARBA00014046"/>
    </source>
</evidence>
<feature type="site" description="Electron transfer via tryptophanyl radical" evidence="13">
    <location>
        <position position="366"/>
    </location>
</feature>
<protein>
    <recommendedName>
        <fullName evidence="4">Deoxyribodipyrimidine photo-lyase</fullName>
        <ecNumber evidence="3">4.1.99.3</ecNumber>
    </recommendedName>
    <alternativeName>
        <fullName evidence="8">DNA photolyase</fullName>
    </alternativeName>
    <alternativeName>
        <fullName evidence="11">Photoreactivating enzyme</fullName>
    </alternativeName>
</protein>
<dbReference type="PANTHER" id="PTHR11455:SF9">
    <property type="entry name" value="CRYPTOCHROME CIRCADIAN CLOCK 5 ISOFORM X1"/>
    <property type="match status" value="1"/>
</dbReference>
<comment type="function">
    <text evidence="10">Involved in repair of UV radiation-induced DNA damage. Catalyzes the light-dependent monomerization (300-600 nm) of cyclobutyl pyrimidine dimers (in cis-syn configuration), which are formed between adjacent bases on the same DNA strand upon exposure to ultraviolet radiation.</text>
</comment>
<name>A0A0K1XBS2_9GAMM</name>
<feature type="site" description="Electron transfer via tryptophanyl radical" evidence="13">
    <location>
        <position position="389"/>
    </location>
</feature>
<evidence type="ECO:0000256" key="9">
    <source>
        <dbReference type="ARBA" id="ARBA00033999"/>
    </source>
</evidence>
<proteinExistence type="inferred from homology"/>
<comment type="cofactor">
    <cofactor evidence="1">
        <name>(6R)-5,10-methylene-5,6,7,8-tetrahydrofolate</name>
        <dbReference type="ChEBI" id="CHEBI:15636"/>
    </cofactor>
</comment>
<evidence type="ECO:0000256" key="8">
    <source>
        <dbReference type="ARBA" id="ARBA00031671"/>
    </source>
</evidence>
<dbReference type="Gene3D" id="1.25.40.80">
    <property type="match status" value="1"/>
</dbReference>
<dbReference type="NCBIfam" id="NF007955">
    <property type="entry name" value="PRK10674.1"/>
    <property type="match status" value="1"/>
</dbReference>
<evidence type="ECO:0000313" key="17">
    <source>
        <dbReference type="Proteomes" id="UP000063953"/>
    </source>
</evidence>
<evidence type="ECO:0000256" key="11">
    <source>
        <dbReference type="ARBA" id="ARBA00083107"/>
    </source>
</evidence>
<dbReference type="InterPro" id="IPR006050">
    <property type="entry name" value="DNA_photolyase_N"/>
</dbReference>
<dbReference type="InterPro" id="IPR018394">
    <property type="entry name" value="DNA_photolyase_1_CS_C"/>
</dbReference>
<feature type="binding site" evidence="12">
    <location>
        <begin position="281"/>
        <end position="288"/>
    </location>
    <ligand>
        <name>FAD</name>
        <dbReference type="ChEBI" id="CHEBI:57692"/>
    </ligand>
</feature>
<dbReference type="FunFam" id="1.10.579.10:FF:000003">
    <property type="entry name" value="Deoxyribodipyrimidine photo-lyase"/>
    <property type="match status" value="1"/>
</dbReference>
<accession>A0A0K1XBS2</accession>
<dbReference type="InterPro" id="IPR014729">
    <property type="entry name" value="Rossmann-like_a/b/a_fold"/>
</dbReference>
<feature type="domain" description="Photolyase/cryptochrome alpha/beta" evidence="15">
    <location>
        <begin position="1"/>
        <end position="133"/>
    </location>
</feature>
<dbReference type="RefSeq" id="WP_053099602.1">
    <property type="nucleotide sequence ID" value="NZ_CP012365.1"/>
</dbReference>
<comment type="cofactor">
    <cofactor evidence="12">
        <name>FAD</name>
        <dbReference type="ChEBI" id="CHEBI:57692"/>
    </cofactor>
    <text evidence="12">Binds 1 FAD per subunit.</text>
</comment>
<dbReference type="Gene3D" id="3.40.50.620">
    <property type="entry name" value="HUPs"/>
    <property type="match status" value="1"/>
</dbReference>
<dbReference type="GO" id="GO:0071949">
    <property type="term" value="F:FAD binding"/>
    <property type="evidence" value="ECO:0007669"/>
    <property type="project" value="TreeGrafter"/>
</dbReference>
<evidence type="ECO:0000256" key="13">
    <source>
        <dbReference type="PIRSR" id="PIRSR602081-2"/>
    </source>
</evidence>
<evidence type="ECO:0000256" key="3">
    <source>
        <dbReference type="ARBA" id="ARBA00013149"/>
    </source>
</evidence>
<keyword evidence="5 12" id="KW-0285">Flavoprotein</keyword>
<evidence type="ECO:0000256" key="10">
    <source>
        <dbReference type="ARBA" id="ARBA00059220"/>
    </source>
</evidence>
<dbReference type="EC" id="4.1.99.3" evidence="3"/>
<dbReference type="Gene3D" id="1.10.579.10">
    <property type="entry name" value="DNA Cyclobutane Dipyrimidine Photolyase, subunit A, domain 3"/>
    <property type="match status" value="1"/>
</dbReference>
<evidence type="ECO:0000313" key="16">
    <source>
        <dbReference type="EMBL" id="AKX58694.1"/>
    </source>
</evidence>
<dbReference type="SUPFAM" id="SSF48173">
    <property type="entry name" value="Cryptochrome/photolyase FAD-binding domain"/>
    <property type="match status" value="1"/>
</dbReference>
<comment type="catalytic activity">
    <reaction evidence="9">
        <text>cyclobutadipyrimidine (in DNA) = 2 pyrimidine residues (in DNA).</text>
        <dbReference type="EC" id="4.1.99.3"/>
    </reaction>
</comment>
<keyword evidence="7 14" id="KW-0157">Chromophore</keyword>
<evidence type="ECO:0000256" key="5">
    <source>
        <dbReference type="ARBA" id="ARBA00022630"/>
    </source>
</evidence>
<dbReference type="GO" id="GO:0009416">
    <property type="term" value="P:response to light stimulus"/>
    <property type="evidence" value="ECO:0007669"/>
    <property type="project" value="TreeGrafter"/>
</dbReference>
<dbReference type="EMBL" id="CP012365">
    <property type="protein sequence ID" value="AKX58694.1"/>
    <property type="molecule type" value="Genomic_DNA"/>
</dbReference>
<reference evidence="16 17" key="1">
    <citation type="journal article" date="2015" name="Genome Announc.">
        <title>Genome Sequences of Oblitimonas alkaliphila gen. nov. sp. nov. (Proposed), a Novel Bacterium of the Pseudomonadaceae Family.</title>
        <authorList>
            <person name="Lauer A.C."/>
            <person name="Nicholson A.C."/>
            <person name="Humrighouse B.W."/>
            <person name="Emery B."/>
            <person name="Drobish A."/>
            <person name="Juieng P."/>
            <person name="Loparev V."/>
            <person name="McQuiston J.R."/>
        </authorList>
    </citation>
    <scope>NUCLEOTIDE SEQUENCE [LARGE SCALE GENOMIC DNA]</scope>
    <source>
        <strain evidence="16 17">E5571</strain>
    </source>
</reference>
<evidence type="ECO:0000256" key="12">
    <source>
        <dbReference type="PIRSR" id="PIRSR602081-1"/>
    </source>
</evidence>
<evidence type="ECO:0000259" key="15">
    <source>
        <dbReference type="PROSITE" id="PS51645"/>
    </source>
</evidence>
<feature type="binding site" evidence="12">
    <location>
        <position position="278"/>
    </location>
    <ligand>
        <name>FAD</name>
        <dbReference type="ChEBI" id="CHEBI:57692"/>
    </ligand>
</feature>
<feature type="binding site" evidence="12">
    <location>
        <begin position="239"/>
        <end position="243"/>
    </location>
    <ligand>
        <name>FAD</name>
        <dbReference type="ChEBI" id="CHEBI:57692"/>
    </ligand>
</feature>
<dbReference type="GO" id="GO:0003677">
    <property type="term" value="F:DNA binding"/>
    <property type="evidence" value="ECO:0007669"/>
    <property type="project" value="TreeGrafter"/>
</dbReference>
<dbReference type="PRINTS" id="PR00147">
    <property type="entry name" value="DNAPHOTLYASE"/>
</dbReference>
<evidence type="ECO:0000256" key="14">
    <source>
        <dbReference type="RuleBase" id="RU004182"/>
    </source>
</evidence>
<evidence type="ECO:0000256" key="7">
    <source>
        <dbReference type="ARBA" id="ARBA00022991"/>
    </source>
</evidence>
<sequence>MQQLMWFRQDLRTEDNHALAKATAQGPVVGVFIISPKQWRTHHEAPCKLDFWLRNLLALQQQLALRNIPLVTLTCDDWQTVPQALLQLAKQCKVSQLHFNQQFGVNENQRDAQVHSTFQQAGIACHSYQDFTLLAPGSIYNQSQQPYKVFTAFKKACAKRLEYQAQPYYSLAPIQPKLAIASSNIAQAFQHAGIPVAAAHFSQLWPAGETEATQRLEDFLASAVLAYQQQRDFPALSGTSSLSPYLAAGVISIRRCFNAALQLNQGELLSGQPGLSTWLNELLWREFYLHLMAAYPKLSKQQPFQAQTQQVQWRHAPADFAAWCQGQTGMPIVDAAMRQLLATGWMHNRLRMISASFLSKNLLIDWRLGEAWFMQHLIDGELAANNGGWQWCASTGTDAAPYFRVFNPVTQAERFDPEARFIQHWLPELAGLSSKACYLPKQEPQQLAALNYPKLIVELKMSRLRAIEAFQDLKTKTTL</sequence>
<comment type="similarity">
    <text evidence="2">Belongs to the DNA photolyase class-1 family.</text>
</comment>
<dbReference type="InterPro" id="IPR005101">
    <property type="entry name" value="Cryptochr/Photolyase_FAD-bd"/>
</dbReference>
<dbReference type="PROSITE" id="PS51645">
    <property type="entry name" value="PHR_CRY_ALPHA_BETA"/>
    <property type="match status" value="1"/>
</dbReference>
<dbReference type="Pfam" id="PF00875">
    <property type="entry name" value="DNA_photolyase"/>
    <property type="match status" value="1"/>
</dbReference>
<dbReference type="AlphaFoldDB" id="A0A0K1XBS2"/>
<dbReference type="InterPro" id="IPR036134">
    <property type="entry name" value="Crypto/Photolyase_FAD-like_sf"/>
</dbReference>